<dbReference type="InterPro" id="IPR036264">
    <property type="entry name" value="Bact_exopeptidase_dim_dom"/>
</dbReference>
<feature type="domain" description="Peptidase M20 dimerisation" evidence="7">
    <location>
        <begin position="216"/>
        <end position="333"/>
    </location>
</feature>
<evidence type="ECO:0000259" key="7">
    <source>
        <dbReference type="Pfam" id="PF07687"/>
    </source>
</evidence>
<feature type="chain" id="PRO_5022816800" evidence="6">
    <location>
        <begin position="23"/>
        <end position="436"/>
    </location>
</feature>
<keyword evidence="2" id="KW-0479">Metal-binding</keyword>
<dbReference type="Pfam" id="PF07687">
    <property type="entry name" value="M20_dimer"/>
    <property type="match status" value="1"/>
</dbReference>
<dbReference type="Gene3D" id="3.30.70.360">
    <property type="match status" value="1"/>
</dbReference>
<dbReference type="InterPro" id="IPR001261">
    <property type="entry name" value="ArgE/DapE_CS"/>
</dbReference>
<protein>
    <submittedName>
        <fullName evidence="8">M20 family metallopeptidase</fullName>
    </submittedName>
</protein>
<dbReference type="Pfam" id="PF01546">
    <property type="entry name" value="Peptidase_M20"/>
    <property type="match status" value="1"/>
</dbReference>
<comment type="cofactor">
    <cofactor evidence="1">
        <name>Zn(2+)</name>
        <dbReference type="ChEBI" id="CHEBI:29105"/>
    </cofactor>
</comment>
<dbReference type="InterPro" id="IPR011650">
    <property type="entry name" value="Peptidase_M20_dimer"/>
</dbReference>
<dbReference type="InterPro" id="IPR050072">
    <property type="entry name" value="Peptidase_M20A"/>
</dbReference>
<name>A0A5B7ZQI9_9GAMM</name>
<dbReference type="KEGG" id="thes:FHQ07_05620"/>
<keyword evidence="5" id="KW-0170">Cobalt</keyword>
<evidence type="ECO:0000256" key="3">
    <source>
        <dbReference type="ARBA" id="ARBA00022801"/>
    </source>
</evidence>
<gene>
    <name evidence="8" type="ORF">FHQ07_05620</name>
</gene>
<dbReference type="GO" id="GO:0046872">
    <property type="term" value="F:metal ion binding"/>
    <property type="evidence" value="ECO:0007669"/>
    <property type="project" value="UniProtKB-KW"/>
</dbReference>
<reference evidence="8 9" key="1">
    <citation type="submission" date="2019-06" db="EMBL/GenBank/DDBJ databases">
        <title>Thermomonas aquatica sp. nov., isolated from an industrial wastewater treatment plant.</title>
        <authorList>
            <person name="Jeon J.H."/>
            <person name="Park D.-S."/>
        </authorList>
    </citation>
    <scope>NUCLEOTIDE SEQUENCE [LARGE SCALE GENOMIC DNA]</scope>
    <source>
        <strain evidence="8 9">SY21</strain>
    </source>
</reference>
<keyword evidence="4" id="KW-0862">Zinc</keyword>
<dbReference type="SUPFAM" id="SSF53187">
    <property type="entry name" value="Zn-dependent exopeptidases"/>
    <property type="match status" value="1"/>
</dbReference>
<dbReference type="PANTHER" id="PTHR43808:SF32">
    <property type="entry name" value="ARGE_DAPE-RELATED DEACYLASE"/>
    <property type="match status" value="1"/>
</dbReference>
<evidence type="ECO:0000256" key="6">
    <source>
        <dbReference type="SAM" id="SignalP"/>
    </source>
</evidence>
<dbReference type="RefSeq" id="WP_139715885.1">
    <property type="nucleotide sequence ID" value="NZ_CP040871.1"/>
</dbReference>
<organism evidence="8 9">
    <name type="scientific">Thermomonas aquatica</name>
    <dbReference type="NCBI Taxonomy" id="2202149"/>
    <lineage>
        <taxon>Bacteria</taxon>
        <taxon>Pseudomonadati</taxon>
        <taxon>Pseudomonadota</taxon>
        <taxon>Gammaproteobacteria</taxon>
        <taxon>Lysobacterales</taxon>
        <taxon>Lysobacteraceae</taxon>
        <taxon>Thermomonas</taxon>
    </lineage>
</organism>
<dbReference type="EMBL" id="CP040871">
    <property type="protein sequence ID" value="QDA56833.1"/>
    <property type="molecule type" value="Genomic_DNA"/>
</dbReference>
<evidence type="ECO:0000256" key="5">
    <source>
        <dbReference type="ARBA" id="ARBA00023285"/>
    </source>
</evidence>
<dbReference type="PROSITE" id="PS00758">
    <property type="entry name" value="ARGE_DAPE_CPG2_1"/>
    <property type="match status" value="1"/>
</dbReference>
<dbReference type="SUPFAM" id="SSF55031">
    <property type="entry name" value="Bacterial exopeptidase dimerisation domain"/>
    <property type="match status" value="1"/>
</dbReference>
<keyword evidence="6" id="KW-0732">Signal</keyword>
<sequence>MIRPRALACGLLLALSAGPCFGAQPAASEQRLRHAIDADQPHAIALLERLVNQNSGSLNLPGVKAVGDMVRAELEPLGFDVRWIDMQATGRAGHLVATHKGNGRGKRILLIGHLDTVFEPDSPFQRFVRNGDSATGPGIGDDKGGVVIIVSALRAMHAAGTLRDADIQVVLTGDEESAGAPLDAARADLVAAGKWADVALEYEELIVDGGQDYATVARRGVADWELTATGLTGHSSGVFGDALGYGANYELARILDAFRRELPEPNLTFNVGLMVGGTPATLEPGGARGTAAGKTNIIAERAVARGDLRALTPEQEARARARMQAIVAQHLPKTGATLVFDDAYPPMAPTTGNRAVLSALNQVNADFGLPAMREWDPARRGAADSSFVAADADVLAGLGAAGSGSHAEGETVDLASIPRQALRSAALIGRLARTPR</sequence>
<proteinExistence type="predicted"/>
<dbReference type="OrthoDB" id="9776600at2"/>
<evidence type="ECO:0000256" key="2">
    <source>
        <dbReference type="ARBA" id="ARBA00022723"/>
    </source>
</evidence>
<dbReference type="InterPro" id="IPR002933">
    <property type="entry name" value="Peptidase_M20"/>
</dbReference>
<evidence type="ECO:0000313" key="9">
    <source>
        <dbReference type="Proteomes" id="UP000308149"/>
    </source>
</evidence>
<keyword evidence="3" id="KW-0378">Hydrolase</keyword>
<feature type="signal peptide" evidence="6">
    <location>
        <begin position="1"/>
        <end position="22"/>
    </location>
</feature>
<keyword evidence="9" id="KW-1185">Reference proteome</keyword>
<accession>A0A5B7ZQI9</accession>
<dbReference type="AlphaFoldDB" id="A0A5B7ZQI9"/>
<evidence type="ECO:0000256" key="1">
    <source>
        <dbReference type="ARBA" id="ARBA00001947"/>
    </source>
</evidence>
<dbReference type="Gene3D" id="3.40.630.10">
    <property type="entry name" value="Zn peptidases"/>
    <property type="match status" value="1"/>
</dbReference>
<dbReference type="GO" id="GO:0016787">
    <property type="term" value="F:hydrolase activity"/>
    <property type="evidence" value="ECO:0007669"/>
    <property type="project" value="UniProtKB-KW"/>
</dbReference>
<dbReference type="PANTHER" id="PTHR43808">
    <property type="entry name" value="ACETYLORNITHINE DEACETYLASE"/>
    <property type="match status" value="1"/>
</dbReference>
<evidence type="ECO:0000256" key="4">
    <source>
        <dbReference type="ARBA" id="ARBA00022833"/>
    </source>
</evidence>
<dbReference type="Proteomes" id="UP000308149">
    <property type="component" value="Chromosome"/>
</dbReference>
<evidence type="ECO:0000313" key="8">
    <source>
        <dbReference type="EMBL" id="QDA56833.1"/>
    </source>
</evidence>